<keyword evidence="3" id="KW-0805">Transcription regulation</keyword>
<evidence type="ECO:0000256" key="3">
    <source>
        <dbReference type="ARBA" id="ARBA00023015"/>
    </source>
</evidence>
<dbReference type="Pfam" id="PF00072">
    <property type="entry name" value="Response_reg"/>
    <property type="match status" value="1"/>
</dbReference>
<dbReference type="GO" id="GO:0032993">
    <property type="term" value="C:protein-DNA complex"/>
    <property type="evidence" value="ECO:0007669"/>
    <property type="project" value="TreeGrafter"/>
</dbReference>
<evidence type="ECO:0000256" key="4">
    <source>
        <dbReference type="ARBA" id="ARBA00023125"/>
    </source>
</evidence>
<dbReference type="PANTHER" id="PTHR48111">
    <property type="entry name" value="REGULATOR OF RPOS"/>
    <property type="match status" value="1"/>
</dbReference>
<dbReference type="GO" id="GO:0000976">
    <property type="term" value="F:transcription cis-regulatory region binding"/>
    <property type="evidence" value="ECO:0007669"/>
    <property type="project" value="TreeGrafter"/>
</dbReference>
<name>A0A4U5J9U8_9EURY</name>
<dbReference type="SUPFAM" id="SSF46785">
    <property type="entry name" value="Winged helix' DNA-binding domain"/>
    <property type="match status" value="1"/>
</dbReference>
<dbReference type="AlphaFoldDB" id="A0A4U5J9U8"/>
<dbReference type="CDD" id="cd00090">
    <property type="entry name" value="HTH_ARSR"/>
    <property type="match status" value="1"/>
</dbReference>
<dbReference type="Pfam" id="PF12840">
    <property type="entry name" value="HTH_20"/>
    <property type="match status" value="1"/>
</dbReference>
<gene>
    <name evidence="8" type="ORF">DM868_13575</name>
</gene>
<keyword evidence="9" id="KW-1185">Reference proteome</keyword>
<sequence length="219" mass="24377">MSTENATILAVDDERELVEIYRTWFDGTYAVRAAYGGREALSAFDESIDLVLLDRRMPGTSGDDVLDALREDGHDVPVVMVTAVEPDEGIIELPFDEYVIKPVDRTKLLEAVDRALTRAEDDTASDVLDALGDEKTRRCCRVLNGDEKSAREIADVTGYSLPTVYRRLNTLRQAGLIDSRTTIDPGGDHYEAFTTITERITVELGEFTVQCEPVSKQEI</sequence>
<evidence type="ECO:0000256" key="5">
    <source>
        <dbReference type="ARBA" id="ARBA00023163"/>
    </source>
</evidence>
<accession>A0A4U5J9U8</accession>
<dbReference type="EMBL" id="QKNX01000006">
    <property type="protein sequence ID" value="TKR24946.1"/>
    <property type="molecule type" value="Genomic_DNA"/>
</dbReference>
<dbReference type="Proteomes" id="UP000308037">
    <property type="component" value="Unassembled WGS sequence"/>
</dbReference>
<evidence type="ECO:0000259" key="7">
    <source>
        <dbReference type="PROSITE" id="PS50110"/>
    </source>
</evidence>
<feature type="domain" description="Response regulatory" evidence="7">
    <location>
        <begin position="7"/>
        <end position="116"/>
    </location>
</feature>
<dbReference type="InterPro" id="IPR011006">
    <property type="entry name" value="CheY-like_superfamily"/>
</dbReference>
<reference evidence="8 9" key="1">
    <citation type="submission" date="2019-04" db="EMBL/GenBank/DDBJ databases">
        <title>Natronomonas sp. F20-122 a newhaloarchaeon isolated from a saline saltern of Isla Bacuta, Huelva, Spain.</title>
        <authorList>
            <person name="Duran-Viseras A."/>
            <person name="Sanchez-Porro C."/>
            <person name="Ventosa A."/>
        </authorList>
    </citation>
    <scope>NUCLEOTIDE SEQUENCE [LARGE SCALE GENOMIC DNA]</scope>
    <source>
        <strain evidence="8 9">F20-122</strain>
    </source>
</reference>
<dbReference type="Gene3D" id="3.40.50.2300">
    <property type="match status" value="1"/>
</dbReference>
<dbReference type="GO" id="GO:0003700">
    <property type="term" value="F:DNA-binding transcription factor activity"/>
    <property type="evidence" value="ECO:0007669"/>
    <property type="project" value="InterPro"/>
</dbReference>
<evidence type="ECO:0000313" key="8">
    <source>
        <dbReference type="EMBL" id="TKR24946.1"/>
    </source>
</evidence>
<feature type="modified residue" description="4-aspartylphosphate" evidence="6">
    <location>
        <position position="54"/>
    </location>
</feature>
<dbReference type="InterPro" id="IPR011991">
    <property type="entry name" value="ArsR-like_HTH"/>
</dbReference>
<dbReference type="GO" id="GO:0000156">
    <property type="term" value="F:phosphorelay response regulator activity"/>
    <property type="evidence" value="ECO:0007669"/>
    <property type="project" value="TreeGrafter"/>
</dbReference>
<comment type="caution">
    <text evidence="8">The sequence shown here is derived from an EMBL/GenBank/DDBJ whole genome shotgun (WGS) entry which is preliminary data.</text>
</comment>
<keyword evidence="4" id="KW-0238">DNA-binding</keyword>
<dbReference type="CDD" id="cd00156">
    <property type="entry name" value="REC"/>
    <property type="match status" value="1"/>
</dbReference>
<keyword evidence="5" id="KW-0804">Transcription</keyword>
<dbReference type="SMART" id="SM00448">
    <property type="entry name" value="REC"/>
    <property type="match status" value="1"/>
</dbReference>
<dbReference type="InterPro" id="IPR001845">
    <property type="entry name" value="HTH_ArsR_DNA-bd_dom"/>
</dbReference>
<evidence type="ECO:0000256" key="2">
    <source>
        <dbReference type="ARBA" id="ARBA00023012"/>
    </source>
</evidence>
<dbReference type="OrthoDB" id="86314at2157"/>
<protein>
    <submittedName>
        <fullName evidence="8">Response regulator</fullName>
    </submittedName>
</protein>
<dbReference type="RefSeq" id="WP_137277368.1">
    <property type="nucleotide sequence ID" value="NZ_QKNX01000006.1"/>
</dbReference>
<dbReference type="SUPFAM" id="SSF52172">
    <property type="entry name" value="CheY-like"/>
    <property type="match status" value="1"/>
</dbReference>
<keyword evidence="1 6" id="KW-0597">Phosphoprotein</keyword>
<dbReference type="Gene3D" id="1.10.10.10">
    <property type="entry name" value="Winged helix-like DNA-binding domain superfamily/Winged helix DNA-binding domain"/>
    <property type="match status" value="1"/>
</dbReference>
<dbReference type="GO" id="GO:0005829">
    <property type="term" value="C:cytosol"/>
    <property type="evidence" value="ECO:0007669"/>
    <property type="project" value="TreeGrafter"/>
</dbReference>
<evidence type="ECO:0000256" key="6">
    <source>
        <dbReference type="PROSITE-ProRule" id="PRU00169"/>
    </source>
</evidence>
<proteinExistence type="predicted"/>
<evidence type="ECO:0000256" key="1">
    <source>
        <dbReference type="ARBA" id="ARBA00022553"/>
    </source>
</evidence>
<dbReference type="PANTHER" id="PTHR48111:SF1">
    <property type="entry name" value="TWO-COMPONENT RESPONSE REGULATOR ORR33"/>
    <property type="match status" value="1"/>
</dbReference>
<dbReference type="InterPro" id="IPR001789">
    <property type="entry name" value="Sig_transdc_resp-reg_receiver"/>
</dbReference>
<dbReference type="PROSITE" id="PS50110">
    <property type="entry name" value="RESPONSE_REGULATORY"/>
    <property type="match status" value="1"/>
</dbReference>
<organism evidence="8 9">
    <name type="scientific">Natronomonas salsuginis</name>
    <dbReference type="NCBI Taxonomy" id="2217661"/>
    <lineage>
        <taxon>Archaea</taxon>
        <taxon>Methanobacteriati</taxon>
        <taxon>Methanobacteriota</taxon>
        <taxon>Stenosarchaea group</taxon>
        <taxon>Halobacteria</taxon>
        <taxon>Halobacteriales</taxon>
        <taxon>Natronomonadaceae</taxon>
        <taxon>Natronomonas</taxon>
    </lineage>
</organism>
<dbReference type="InterPro" id="IPR036388">
    <property type="entry name" value="WH-like_DNA-bd_sf"/>
</dbReference>
<evidence type="ECO:0000313" key="9">
    <source>
        <dbReference type="Proteomes" id="UP000308037"/>
    </source>
</evidence>
<dbReference type="InterPro" id="IPR039420">
    <property type="entry name" value="WalR-like"/>
</dbReference>
<keyword evidence="2" id="KW-0902">Two-component regulatory system</keyword>
<dbReference type="SMART" id="SM00418">
    <property type="entry name" value="HTH_ARSR"/>
    <property type="match status" value="1"/>
</dbReference>
<dbReference type="InterPro" id="IPR036390">
    <property type="entry name" value="WH_DNA-bd_sf"/>
</dbReference>